<dbReference type="EMBL" id="JASDAP010000006">
    <property type="protein sequence ID" value="KAK1901994.1"/>
    <property type="molecule type" value="Genomic_DNA"/>
</dbReference>
<keyword evidence="3" id="KW-1185">Reference proteome</keyword>
<reference evidence="2" key="1">
    <citation type="submission" date="2023-04" db="EMBL/GenBank/DDBJ databases">
        <title>Chromosome-level genome of Chaenocephalus aceratus.</title>
        <authorList>
            <person name="Park H."/>
        </authorList>
    </citation>
    <scope>NUCLEOTIDE SEQUENCE</scope>
    <source>
        <strain evidence="2">DE</strain>
        <tissue evidence="2">Muscle</tissue>
    </source>
</reference>
<sequence>GNEPFGKRHYSCSLPAAGQETPAATPSASRGQNTFTCSKEIYTEDVIGLLA</sequence>
<protein>
    <submittedName>
        <fullName evidence="2">UPF0761 membrane protein</fullName>
    </submittedName>
</protein>
<feature type="region of interest" description="Disordered" evidence="1">
    <location>
        <begin position="1"/>
        <end position="32"/>
    </location>
</feature>
<evidence type="ECO:0000313" key="3">
    <source>
        <dbReference type="Proteomes" id="UP001228049"/>
    </source>
</evidence>
<comment type="caution">
    <text evidence="2">The sequence shown here is derived from an EMBL/GenBank/DDBJ whole genome shotgun (WGS) entry which is preliminary data.</text>
</comment>
<name>A0AAD9CLQ4_DISEL</name>
<evidence type="ECO:0000313" key="2">
    <source>
        <dbReference type="EMBL" id="KAK1901994.1"/>
    </source>
</evidence>
<organism evidence="2 3">
    <name type="scientific">Dissostichus eleginoides</name>
    <name type="common">Patagonian toothfish</name>
    <name type="synonym">Dissostichus amissus</name>
    <dbReference type="NCBI Taxonomy" id="100907"/>
    <lineage>
        <taxon>Eukaryota</taxon>
        <taxon>Metazoa</taxon>
        <taxon>Chordata</taxon>
        <taxon>Craniata</taxon>
        <taxon>Vertebrata</taxon>
        <taxon>Euteleostomi</taxon>
        <taxon>Actinopterygii</taxon>
        <taxon>Neopterygii</taxon>
        <taxon>Teleostei</taxon>
        <taxon>Neoteleostei</taxon>
        <taxon>Acanthomorphata</taxon>
        <taxon>Eupercaria</taxon>
        <taxon>Perciformes</taxon>
        <taxon>Notothenioidei</taxon>
        <taxon>Nototheniidae</taxon>
        <taxon>Dissostichus</taxon>
    </lineage>
</organism>
<evidence type="ECO:0000256" key="1">
    <source>
        <dbReference type="SAM" id="MobiDB-lite"/>
    </source>
</evidence>
<gene>
    <name evidence="2" type="ORF">KUDE01_004958</name>
</gene>
<dbReference type="Proteomes" id="UP001228049">
    <property type="component" value="Unassembled WGS sequence"/>
</dbReference>
<dbReference type="AlphaFoldDB" id="A0AAD9CLQ4"/>
<feature type="non-terminal residue" evidence="2">
    <location>
        <position position="51"/>
    </location>
</feature>
<proteinExistence type="predicted"/>
<feature type="non-terminal residue" evidence="2">
    <location>
        <position position="1"/>
    </location>
</feature>
<feature type="compositionally biased region" description="Polar residues" evidence="1">
    <location>
        <begin position="22"/>
        <end position="32"/>
    </location>
</feature>
<accession>A0AAD9CLQ4</accession>